<name>Q72YE0_BACC1</name>
<organism evidence="1 2">
    <name type="scientific">Bacillus cereus (strain ATCC 10987 / NRS 248)</name>
    <dbReference type="NCBI Taxonomy" id="222523"/>
    <lineage>
        <taxon>Bacteria</taxon>
        <taxon>Bacillati</taxon>
        <taxon>Bacillota</taxon>
        <taxon>Bacilli</taxon>
        <taxon>Bacillales</taxon>
        <taxon>Bacillaceae</taxon>
        <taxon>Bacillus</taxon>
        <taxon>Bacillus cereus group</taxon>
    </lineage>
</organism>
<proteinExistence type="predicted"/>
<dbReference type="EMBL" id="AE017194">
    <property type="protein sequence ID" value="AAS43982.1"/>
    <property type="molecule type" value="Genomic_DNA"/>
</dbReference>
<reference evidence="1 2" key="1">
    <citation type="journal article" date="2004" name="Nucleic Acids Res.">
        <title>The genome sequence of Bacillus cereus ATCC 10987 reveals metabolic adaptations and a large plasmid related to Bacillus anthracis pXO1.</title>
        <authorList>
            <person name="Rasko D.A."/>
            <person name="Ravel J."/>
            <person name="Okstad O.A."/>
            <person name="Helgason E."/>
            <person name="Cer R.Z."/>
            <person name="Jiang L."/>
            <person name="Shores K.A."/>
            <person name="Fouts D.E."/>
            <person name="Tourasse N.J."/>
            <person name="Angiuoli S.V."/>
            <person name="Kolonay J."/>
            <person name="Nelson W.C."/>
            <person name="Kolsto A.-B."/>
            <person name="Fraser C.M."/>
            <person name="Read T.D."/>
        </authorList>
    </citation>
    <scope>NUCLEOTIDE SEQUENCE [LARGE SCALE GENOMIC DNA]</scope>
    <source>
        <strain evidence="2">ATCC 10987 / NRS 248</strain>
    </source>
</reference>
<accession>Q72YE0</accession>
<dbReference type="HOGENOM" id="CLU_2950328_0_0_9"/>
<dbReference type="KEGG" id="bca:BCE_5081"/>
<gene>
    <name evidence="1" type="ordered locus">BCE_5081</name>
</gene>
<dbReference type="AlphaFoldDB" id="Q72YE0"/>
<dbReference type="Proteomes" id="UP000002527">
    <property type="component" value="Chromosome"/>
</dbReference>
<evidence type="ECO:0000313" key="2">
    <source>
        <dbReference type="Proteomes" id="UP000002527"/>
    </source>
</evidence>
<sequence length="59" mass="6898">MVFYNKKEEPSQDSSFQNGRVLARTPNHFLRCKIDTLLAHLHLTSYYSHILLAIQNSLH</sequence>
<protein>
    <submittedName>
        <fullName evidence="1">Uncharacterized protein</fullName>
    </submittedName>
</protein>
<evidence type="ECO:0000313" key="1">
    <source>
        <dbReference type="EMBL" id="AAS43982.1"/>
    </source>
</evidence>